<evidence type="ECO:0000313" key="2">
    <source>
        <dbReference type="Proteomes" id="UP000422221"/>
    </source>
</evidence>
<reference evidence="1 2" key="1">
    <citation type="journal article" date="2019" name="Nat. Med.">
        <title>A library of human gut bacterial isolates paired with longitudinal multiomics data enables mechanistic microbiome research.</title>
        <authorList>
            <person name="Poyet M."/>
            <person name="Groussin M."/>
            <person name="Gibbons S.M."/>
            <person name="Avila-Pacheco J."/>
            <person name="Jiang X."/>
            <person name="Kearney S.M."/>
            <person name="Perrotta A.R."/>
            <person name="Berdy B."/>
            <person name="Zhao S."/>
            <person name="Lieberman T.D."/>
            <person name="Swanson P.K."/>
            <person name="Smith M."/>
            <person name="Roesemann S."/>
            <person name="Alexander J.E."/>
            <person name="Rich S.A."/>
            <person name="Livny J."/>
            <person name="Vlamakis H."/>
            <person name="Clish C."/>
            <person name="Bullock K."/>
            <person name="Deik A."/>
            <person name="Scott J."/>
            <person name="Pierce K.A."/>
            <person name="Xavier R.J."/>
            <person name="Alm E.J."/>
        </authorList>
    </citation>
    <scope>NUCLEOTIDE SEQUENCE [LARGE SCALE GENOMIC DNA]</scope>
    <source>
        <strain evidence="1 2">BIOML-A10</strain>
    </source>
</reference>
<protein>
    <recommendedName>
        <fullName evidence="3">Lipoprotein</fullName>
    </recommendedName>
</protein>
<dbReference type="EMBL" id="VWMK01000005">
    <property type="protein sequence ID" value="KAA3767455.1"/>
    <property type="molecule type" value="Genomic_DNA"/>
</dbReference>
<proteinExistence type="predicted"/>
<dbReference type="RefSeq" id="WP_005931469.1">
    <property type="nucleotide sequence ID" value="NZ_CABKSE010000002.1"/>
</dbReference>
<comment type="caution">
    <text evidence="1">The sequence shown here is derived from an EMBL/GenBank/DDBJ whole genome shotgun (WGS) entry which is preliminary data.</text>
</comment>
<dbReference type="AlphaFoldDB" id="A0A7J4XLC9"/>
<accession>A0A7J4XLC9</accession>
<organism evidence="1 2">
    <name type="scientific">Bacteroides salyersiae</name>
    <dbReference type="NCBI Taxonomy" id="291644"/>
    <lineage>
        <taxon>Bacteria</taxon>
        <taxon>Pseudomonadati</taxon>
        <taxon>Bacteroidota</taxon>
        <taxon>Bacteroidia</taxon>
        <taxon>Bacteroidales</taxon>
        <taxon>Bacteroidaceae</taxon>
        <taxon>Bacteroides</taxon>
    </lineage>
</organism>
<dbReference type="Proteomes" id="UP000422221">
    <property type="component" value="Unassembled WGS sequence"/>
</dbReference>
<gene>
    <name evidence="1" type="ORF">F3F73_06955</name>
</gene>
<evidence type="ECO:0000313" key="1">
    <source>
        <dbReference type="EMBL" id="KAA3767455.1"/>
    </source>
</evidence>
<evidence type="ECO:0008006" key="3">
    <source>
        <dbReference type="Google" id="ProtNLM"/>
    </source>
</evidence>
<name>A0A7J4XLC9_9BACE</name>
<dbReference type="PROSITE" id="PS51257">
    <property type="entry name" value="PROKAR_LIPOPROTEIN"/>
    <property type="match status" value="1"/>
</dbReference>
<sequence length="141" mass="16702">MKRLNCTRLALLLLILVLGLGACGDDIYYTDDYLRNSDEKLCNKIWTEKYETDNDTEYCVHQLEFTPDRSGQERFEYYRLGESLPARTLTYTLSWEWIDQEMEGIKLNYGAGKVHYFENVWVRQNYLSGKLDGVEVTFRKE</sequence>